<evidence type="ECO:0000256" key="3">
    <source>
        <dbReference type="ARBA" id="ARBA00023002"/>
    </source>
</evidence>
<dbReference type="Pfam" id="PF00941">
    <property type="entry name" value="FAD_binding_5"/>
    <property type="match status" value="1"/>
</dbReference>
<proteinExistence type="predicted"/>
<sequence>MAIGVEGLSGMPAVLQPRDVAEAWRWKRTLGASAAFVSGGTLLRTQWENGLAPMPRSLIDLRGLPGFSGIDASDDRISIGALVTLSDCRRSPALALRAPALTEAVRVIGAPSIRNLGTIGGNVVSGIGDVWPALLVHDAELEWFGDRGGINEPAEAWVRRFGTASEPRVLTAIRLPSSSNSGGGPFFEAYRKVCRREGFAPSLVTVALRGRLDEAGRWTTCRIAAGGGTANPKRLAAAEALWNGKTSEELNFQSLYQSVEEEYEAASDPFADAGYRRKTAAGLVAAALWEASGQG</sequence>
<protein>
    <submittedName>
        <fullName evidence="5">Molybdopterin dehydrogenase</fullName>
    </submittedName>
</protein>
<dbReference type="InterPro" id="IPR016169">
    <property type="entry name" value="FAD-bd_PCMH_sub2"/>
</dbReference>
<organism evidence="5 6">
    <name type="scientific">Paenibacillus antri</name>
    <dbReference type="NCBI Taxonomy" id="2582848"/>
    <lineage>
        <taxon>Bacteria</taxon>
        <taxon>Bacillati</taxon>
        <taxon>Bacillota</taxon>
        <taxon>Bacilli</taxon>
        <taxon>Bacillales</taxon>
        <taxon>Paenibacillaceae</taxon>
        <taxon>Paenibacillus</taxon>
    </lineage>
</organism>
<dbReference type="EMBL" id="VCIW01000004">
    <property type="protein sequence ID" value="TLS52736.1"/>
    <property type="molecule type" value="Genomic_DNA"/>
</dbReference>
<dbReference type="SUPFAM" id="SSF56176">
    <property type="entry name" value="FAD-binding/transporter-associated domain-like"/>
    <property type="match status" value="1"/>
</dbReference>
<keyword evidence="1" id="KW-0285">Flavoprotein</keyword>
<dbReference type="PANTHER" id="PTHR42659:SF2">
    <property type="entry name" value="XANTHINE DEHYDROGENASE SUBUNIT C-RELATED"/>
    <property type="match status" value="1"/>
</dbReference>
<dbReference type="SMART" id="SM01092">
    <property type="entry name" value="CO_deh_flav_C"/>
    <property type="match status" value="1"/>
</dbReference>
<evidence type="ECO:0000259" key="4">
    <source>
        <dbReference type="PROSITE" id="PS51387"/>
    </source>
</evidence>
<dbReference type="Gene3D" id="3.30.465.10">
    <property type="match status" value="1"/>
</dbReference>
<dbReference type="AlphaFoldDB" id="A0A5R9GEF8"/>
<dbReference type="InterPro" id="IPR002346">
    <property type="entry name" value="Mopterin_DH_FAD-bd"/>
</dbReference>
<dbReference type="GO" id="GO:0071949">
    <property type="term" value="F:FAD binding"/>
    <property type="evidence" value="ECO:0007669"/>
    <property type="project" value="InterPro"/>
</dbReference>
<dbReference type="InterPro" id="IPR036683">
    <property type="entry name" value="CO_DH_flav_C_dom_sf"/>
</dbReference>
<dbReference type="Pfam" id="PF03450">
    <property type="entry name" value="CO_deh_flav_C"/>
    <property type="match status" value="1"/>
</dbReference>
<dbReference type="GO" id="GO:0016491">
    <property type="term" value="F:oxidoreductase activity"/>
    <property type="evidence" value="ECO:0007669"/>
    <property type="project" value="UniProtKB-KW"/>
</dbReference>
<dbReference type="InterPro" id="IPR051312">
    <property type="entry name" value="Diverse_Substr_Oxidored"/>
</dbReference>
<evidence type="ECO:0000256" key="1">
    <source>
        <dbReference type="ARBA" id="ARBA00022630"/>
    </source>
</evidence>
<dbReference type="PROSITE" id="PS51387">
    <property type="entry name" value="FAD_PCMH"/>
    <property type="match status" value="1"/>
</dbReference>
<name>A0A5R9GEF8_9BACL</name>
<feature type="domain" description="FAD-binding PCMH-type" evidence="4">
    <location>
        <begin position="7"/>
        <end position="180"/>
    </location>
</feature>
<dbReference type="OrthoDB" id="9774454at2"/>
<evidence type="ECO:0000256" key="2">
    <source>
        <dbReference type="ARBA" id="ARBA00022827"/>
    </source>
</evidence>
<comment type="caution">
    <text evidence="5">The sequence shown here is derived from an EMBL/GenBank/DDBJ whole genome shotgun (WGS) entry which is preliminary data.</text>
</comment>
<keyword evidence="6" id="KW-1185">Reference proteome</keyword>
<dbReference type="Proteomes" id="UP000309676">
    <property type="component" value="Unassembled WGS sequence"/>
</dbReference>
<dbReference type="PANTHER" id="PTHR42659">
    <property type="entry name" value="XANTHINE DEHYDROGENASE SUBUNIT C-RELATED"/>
    <property type="match status" value="1"/>
</dbReference>
<dbReference type="RefSeq" id="WP_138193727.1">
    <property type="nucleotide sequence ID" value="NZ_VCIW01000004.1"/>
</dbReference>
<keyword evidence="3" id="KW-0560">Oxidoreductase</keyword>
<dbReference type="Gene3D" id="3.30.390.50">
    <property type="entry name" value="CO dehydrogenase flavoprotein, C-terminal domain"/>
    <property type="match status" value="1"/>
</dbReference>
<reference evidence="5 6" key="1">
    <citation type="submission" date="2019-05" db="EMBL/GenBank/DDBJ databases">
        <authorList>
            <person name="Narsing Rao M.P."/>
            <person name="Li W.J."/>
        </authorList>
    </citation>
    <scope>NUCLEOTIDE SEQUENCE [LARGE SCALE GENOMIC DNA]</scope>
    <source>
        <strain evidence="5 6">SYSU_K30003</strain>
    </source>
</reference>
<keyword evidence="2" id="KW-0274">FAD</keyword>
<evidence type="ECO:0000313" key="6">
    <source>
        <dbReference type="Proteomes" id="UP000309676"/>
    </source>
</evidence>
<dbReference type="InterPro" id="IPR036318">
    <property type="entry name" value="FAD-bd_PCMH-like_sf"/>
</dbReference>
<dbReference type="InterPro" id="IPR005107">
    <property type="entry name" value="CO_DH_flav_C"/>
</dbReference>
<evidence type="ECO:0000313" key="5">
    <source>
        <dbReference type="EMBL" id="TLS52736.1"/>
    </source>
</evidence>
<dbReference type="SUPFAM" id="SSF55447">
    <property type="entry name" value="CO dehydrogenase flavoprotein C-terminal domain-like"/>
    <property type="match status" value="1"/>
</dbReference>
<gene>
    <name evidence="5" type="ORF">FE782_08905</name>
</gene>
<accession>A0A5R9GEF8</accession>
<dbReference type="InterPro" id="IPR016166">
    <property type="entry name" value="FAD-bd_PCMH"/>
</dbReference>